<comment type="caution">
    <text evidence="3">The sequence shown here is derived from an EMBL/GenBank/DDBJ whole genome shotgun (WGS) entry which is preliminary data.</text>
</comment>
<feature type="domain" description="Glycoside hydrolase family 13 N-terminal" evidence="2">
    <location>
        <begin position="10"/>
        <end position="59"/>
    </location>
</feature>
<dbReference type="EMBL" id="JACHIN010000043">
    <property type="protein sequence ID" value="MBB5085323.1"/>
    <property type="molecule type" value="Genomic_DNA"/>
</dbReference>
<dbReference type="SUPFAM" id="SSF81296">
    <property type="entry name" value="E set domains"/>
    <property type="match status" value="1"/>
</dbReference>
<feature type="region of interest" description="Disordered" evidence="1">
    <location>
        <begin position="101"/>
        <end position="121"/>
    </location>
</feature>
<dbReference type="Proteomes" id="UP000568380">
    <property type="component" value="Unassembled WGS sequence"/>
</dbReference>
<organism evidence="3 4">
    <name type="scientific">Nonomuraea endophytica</name>
    <dbReference type="NCBI Taxonomy" id="714136"/>
    <lineage>
        <taxon>Bacteria</taxon>
        <taxon>Bacillati</taxon>
        <taxon>Actinomycetota</taxon>
        <taxon>Actinomycetes</taxon>
        <taxon>Streptosporangiales</taxon>
        <taxon>Streptosporangiaceae</taxon>
        <taxon>Nonomuraea</taxon>
    </lineage>
</organism>
<dbReference type="GO" id="GO:0005975">
    <property type="term" value="P:carbohydrate metabolic process"/>
    <property type="evidence" value="ECO:0007669"/>
    <property type="project" value="InterPro"/>
</dbReference>
<dbReference type="InterPro" id="IPR013783">
    <property type="entry name" value="Ig-like_fold"/>
</dbReference>
<dbReference type="InterPro" id="IPR014756">
    <property type="entry name" value="Ig_E-set"/>
</dbReference>
<name>A0A7W8AI71_9ACTN</name>
<sequence>MEILFTLPREAGPVSVVGDFNGWDPLAHPMTLGEDGHYRVAVAVPQGEAFAFRYLADGGRWFDDEAADEYDHRGAVFRVAAPARRTTDRTTTDRIITGRATAAKPRATAAKPRAATAKIAR</sequence>
<proteinExistence type="predicted"/>
<dbReference type="GO" id="GO:0004553">
    <property type="term" value="F:hydrolase activity, hydrolyzing O-glycosyl compounds"/>
    <property type="evidence" value="ECO:0007669"/>
    <property type="project" value="InterPro"/>
</dbReference>
<evidence type="ECO:0000313" key="3">
    <source>
        <dbReference type="EMBL" id="MBB5085323.1"/>
    </source>
</evidence>
<dbReference type="InterPro" id="IPR004193">
    <property type="entry name" value="Glyco_hydro_13_N"/>
</dbReference>
<reference evidence="3 4" key="1">
    <citation type="submission" date="2020-08" db="EMBL/GenBank/DDBJ databases">
        <title>Genomic Encyclopedia of Type Strains, Phase IV (KMG-IV): sequencing the most valuable type-strain genomes for metagenomic binning, comparative biology and taxonomic classification.</title>
        <authorList>
            <person name="Goeker M."/>
        </authorList>
    </citation>
    <scope>NUCLEOTIDE SEQUENCE [LARGE SCALE GENOMIC DNA]</scope>
    <source>
        <strain evidence="3 4">DSM 45385</strain>
    </source>
</reference>
<dbReference type="RefSeq" id="WP_184976635.1">
    <property type="nucleotide sequence ID" value="NZ_JACHIN010000043.1"/>
</dbReference>
<evidence type="ECO:0000259" key="2">
    <source>
        <dbReference type="Pfam" id="PF02922"/>
    </source>
</evidence>
<evidence type="ECO:0000313" key="4">
    <source>
        <dbReference type="Proteomes" id="UP000568380"/>
    </source>
</evidence>
<gene>
    <name evidence="3" type="ORF">HNR40_010838</name>
</gene>
<dbReference type="AlphaFoldDB" id="A0A7W8AI71"/>
<accession>A0A7W8AI71</accession>
<dbReference type="CDD" id="cd07184">
    <property type="entry name" value="E_set_Isoamylase_like_N"/>
    <property type="match status" value="1"/>
</dbReference>
<protein>
    <submittedName>
        <fullName evidence="3">1,4-alpha-glucan branching enzyme</fullName>
    </submittedName>
</protein>
<evidence type="ECO:0000256" key="1">
    <source>
        <dbReference type="SAM" id="MobiDB-lite"/>
    </source>
</evidence>
<keyword evidence="4" id="KW-1185">Reference proteome</keyword>
<dbReference type="Gene3D" id="2.60.40.10">
    <property type="entry name" value="Immunoglobulins"/>
    <property type="match status" value="1"/>
</dbReference>
<dbReference type="Pfam" id="PF02922">
    <property type="entry name" value="CBM_48"/>
    <property type="match status" value="1"/>
</dbReference>